<dbReference type="AlphaFoldDB" id="A0A7W3YVE4"/>
<dbReference type="GO" id="GO:0044780">
    <property type="term" value="P:bacterial-type flagellum assembly"/>
    <property type="evidence" value="ECO:0007669"/>
    <property type="project" value="InterPro"/>
</dbReference>
<keyword evidence="1" id="KW-0969">Cilium</keyword>
<dbReference type="InterPro" id="IPR036679">
    <property type="entry name" value="FlgN-like_sf"/>
</dbReference>
<comment type="caution">
    <text evidence="1">The sequence shown here is derived from an EMBL/GenBank/DDBJ whole genome shotgun (WGS) entry which is preliminary data.</text>
</comment>
<reference evidence="1 2" key="1">
    <citation type="submission" date="2020-08" db="EMBL/GenBank/DDBJ databases">
        <title>Stenotrophomonas sp. W1S232.</title>
        <authorList>
            <person name="Deng Y."/>
        </authorList>
    </citation>
    <scope>NUCLEOTIDE SEQUENCE [LARGE SCALE GENOMIC DNA]</scope>
    <source>
        <strain evidence="1 2">W1S232</strain>
    </source>
</reference>
<evidence type="ECO:0000313" key="1">
    <source>
        <dbReference type="EMBL" id="MBB1117976.1"/>
    </source>
</evidence>
<proteinExistence type="predicted"/>
<dbReference type="EMBL" id="JACIUV010000006">
    <property type="protein sequence ID" value="MBB1117976.1"/>
    <property type="molecule type" value="Genomic_DNA"/>
</dbReference>
<accession>A0A7W3YVE4</accession>
<organism evidence="1 2">
    <name type="scientific">Stenotrophomonas koreensis</name>
    <dbReference type="NCBI Taxonomy" id="266128"/>
    <lineage>
        <taxon>Bacteria</taxon>
        <taxon>Pseudomonadati</taxon>
        <taxon>Pseudomonadota</taxon>
        <taxon>Gammaproteobacteria</taxon>
        <taxon>Lysobacterales</taxon>
        <taxon>Lysobacteraceae</taxon>
        <taxon>Stenotrophomonas</taxon>
    </lineage>
</organism>
<gene>
    <name evidence="1" type="ORF">H4O09_13025</name>
</gene>
<protein>
    <submittedName>
        <fullName evidence="1">Flagellar protein FlgN</fullName>
    </submittedName>
</protein>
<evidence type="ECO:0000313" key="2">
    <source>
        <dbReference type="Proteomes" id="UP000550609"/>
    </source>
</evidence>
<keyword evidence="1" id="KW-0966">Cell projection</keyword>
<keyword evidence="1" id="KW-0282">Flagellum</keyword>
<sequence length="109" mass="11976">MTAEPLQRLAVALESERNALVHNDVLALVKATGDKLAALRELEQAPPLEYAQRLQELAERNLANGRLLARRRREVNLALRQLGRSEAVPAYNASGHAGHVIRPRSLAVA</sequence>
<dbReference type="SUPFAM" id="SSF140566">
    <property type="entry name" value="FlgN-like"/>
    <property type="match status" value="1"/>
</dbReference>
<dbReference type="Proteomes" id="UP000550609">
    <property type="component" value="Unassembled WGS sequence"/>
</dbReference>
<dbReference type="RefSeq" id="WP_182622933.1">
    <property type="nucleotide sequence ID" value="NZ_JACIUV010000006.1"/>
</dbReference>
<name>A0A7W3YVE4_9GAMM</name>